<accession>A0ABD6CE22</accession>
<reference evidence="1 2" key="1">
    <citation type="journal article" date="2019" name="Int. J. Syst. Evol. Microbiol.">
        <title>The Global Catalogue of Microorganisms (GCM) 10K type strain sequencing project: providing services to taxonomists for standard genome sequencing and annotation.</title>
        <authorList>
            <consortium name="The Broad Institute Genomics Platform"/>
            <consortium name="The Broad Institute Genome Sequencing Center for Infectious Disease"/>
            <person name="Wu L."/>
            <person name="Ma J."/>
        </authorList>
    </citation>
    <scope>NUCLEOTIDE SEQUENCE [LARGE SCALE GENOMIC DNA]</scope>
    <source>
        <strain evidence="1 2">CGMCC 1.12125</strain>
    </source>
</reference>
<dbReference type="RefSeq" id="WP_247382062.1">
    <property type="nucleotide sequence ID" value="NZ_JALLGV010000013.1"/>
</dbReference>
<protein>
    <submittedName>
        <fullName evidence="1">Uncharacterized protein</fullName>
    </submittedName>
</protein>
<sequence>MTDYETSSEKTVAQRAGVIGYDQRGRCHRWDPVRATLYVTIDGEVVHTEQLSRPAVRHWIEYVRDEKCGWIDEWWQCDDLGESKQRHRAAKAQAADIRYNLAIEGGSQVATA</sequence>
<dbReference type="EMBL" id="JBHUDJ010000013">
    <property type="protein sequence ID" value="MFD1588542.1"/>
    <property type="molecule type" value="Genomic_DNA"/>
</dbReference>
<evidence type="ECO:0000313" key="2">
    <source>
        <dbReference type="Proteomes" id="UP001597119"/>
    </source>
</evidence>
<evidence type="ECO:0000313" key="1">
    <source>
        <dbReference type="EMBL" id="MFD1588542.1"/>
    </source>
</evidence>
<name>A0ABD6CE22_9EURY</name>
<gene>
    <name evidence="1" type="ORF">ACFR9U_16310</name>
</gene>
<dbReference type="AlphaFoldDB" id="A0ABD6CE22"/>
<organism evidence="1 2">
    <name type="scientific">Halorientalis brevis</name>
    <dbReference type="NCBI Taxonomy" id="1126241"/>
    <lineage>
        <taxon>Archaea</taxon>
        <taxon>Methanobacteriati</taxon>
        <taxon>Methanobacteriota</taxon>
        <taxon>Stenosarchaea group</taxon>
        <taxon>Halobacteria</taxon>
        <taxon>Halobacteriales</taxon>
        <taxon>Haloarculaceae</taxon>
        <taxon>Halorientalis</taxon>
    </lineage>
</organism>
<keyword evidence="2" id="KW-1185">Reference proteome</keyword>
<dbReference type="Proteomes" id="UP001597119">
    <property type="component" value="Unassembled WGS sequence"/>
</dbReference>
<comment type="caution">
    <text evidence="1">The sequence shown here is derived from an EMBL/GenBank/DDBJ whole genome shotgun (WGS) entry which is preliminary data.</text>
</comment>
<proteinExistence type="predicted"/>